<organism evidence="1 2">
    <name type="scientific">Andreprevotia lacus DSM 23236</name>
    <dbReference type="NCBI Taxonomy" id="1121001"/>
    <lineage>
        <taxon>Bacteria</taxon>
        <taxon>Pseudomonadati</taxon>
        <taxon>Pseudomonadota</taxon>
        <taxon>Betaproteobacteria</taxon>
        <taxon>Neisseriales</taxon>
        <taxon>Chitinibacteraceae</taxon>
        <taxon>Andreprevotia</taxon>
    </lineage>
</organism>
<dbReference type="EMBL" id="FWXD01000009">
    <property type="protein sequence ID" value="SMC24237.1"/>
    <property type="molecule type" value="Genomic_DNA"/>
</dbReference>
<reference evidence="1 2" key="1">
    <citation type="submission" date="2017-04" db="EMBL/GenBank/DDBJ databases">
        <authorList>
            <person name="Afonso C.L."/>
            <person name="Miller P.J."/>
            <person name="Scott M.A."/>
            <person name="Spackman E."/>
            <person name="Goraichik I."/>
            <person name="Dimitrov K.M."/>
            <person name="Suarez D.L."/>
            <person name="Swayne D.E."/>
        </authorList>
    </citation>
    <scope>NUCLEOTIDE SEQUENCE [LARGE SCALE GENOMIC DNA]</scope>
    <source>
        <strain evidence="1 2">DSM 23236</strain>
    </source>
</reference>
<dbReference type="InterPro" id="IPR006521">
    <property type="entry name" value="Tail_protein_I"/>
</dbReference>
<proteinExistence type="predicted"/>
<dbReference type="AlphaFoldDB" id="A0A1W1XKA3"/>
<dbReference type="Proteomes" id="UP000192761">
    <property type="component" value="Unassembled WGS sequence"/>
</dbReference>
<sequence length="177" mass="19432">MNSLLPPNATPLQRAIVQACASHAVPIPLRDLWRVDSCPVALLPWLAWARSVDRWDENWPEATKRAVIAASWGVHEHKGTIAAVRRVVAPIAELLAIVEWWQTNPRQQRGTFSLRLGVTANGITEAMHADLDSMIADARPVSRHLSSLQIETTVVSDVPVVAATTLAGEIVTLYPKE</sequence>
<evidence type="ECO:0000313" key="2">
    <source>
        <dbReference type="Proteomes" id="UP000192761"/>
    </source>
</evidence>
<gene>
    <name evidence="1" type="ORF">SAMN02745857_01780</name>
</gene>
<dbReference type="OrthoDB" id="90759at2"/>
<evidence type="ECO:0000313" key="1">
    <source>
        <dbReference type="EMBL" id="SMC24237.1"/>
    </source>
</evidence>
<dbReference type="Pfam" id="PF09684">
    <property type="entry name" value="Tail_P2_I"/>
    <property type="match status" value="1"/>
</dbReference>
<keyword evidence="2" id="KW-1185">Reference proteome</keyword>
<dbReference type="NCBIfam" id="TIGR01634">
    <property type="entry name" value="tail_P2_I"/>
    <property type="match status" value="1"/>
</dbReference>
<name>A0A1W1XKA3_9NEIS</name>
<accession>A0A1W1XKA3</accession>
<dbReference type="STRING" id="1121001.SAMN02745857_01780"/>
<protein>
    <submittedName>
        <fullName evidence="1">Phage tail protein, P2 protein I family</fullName>
    </submittedName>
</protein>
<dbReference type="RefSeq" id="WP_084090443.1">
    <property type="nucleotide sequence ID" value="NZ_FWXD01000009.1"/>
</dbReference>